<dbReference type="PANTHER" id="PTHR11895">
    <property type="entry name" value="TRANSAMIDASE"/>
    <property type="match status" value="1"/>
</dbReference>
<name>A0A6M7WUB0_RHILI</name>
<dbReference type="SUPFAM" id="SSF75304">
    <property type="entry name" value="Amidase signature (AS) enzymes"/>
    <property type="match status" value="1"/>
</dbReference>
<proteinExistence type="inferred from homology"/>
<dbReference type="GeneID" id="66686239"/>
<dbReference type="PANTHER" id="PTHR11895:SF7">
    <property type="entry name" value="GLUTAMYL-TRNA(GLN) AMIDOTRANSFERASE SUBUNIT A, MITOCHONDRIAL"/>
    <property type="match status" value="1"/>
</dbReference>
<feature type="domain" description="Amidase" evidence="4">
    <location>
        <begin position="23"/>
        <end position="429"/>
    </location>
</feature>
<dbReference type="GO" id="GO:0003824">
    <property type="term" value="F:catalytic activity"/>
    <property type="evidence" value="ECO:0007669"/>
    <property type="project" value="InterPro"/>
</dbReference>
<evidence type="ECO:0000256" key="1">
    <source>
        <dbReference type="ARBA" id="ARBA00003871"/>
    </source>
</evidence>
<evidence type="ECO:0000256" key="3">
    <source>
        <dbReference type="ARBA" id="ARBA00021874"/>
    </source>
</evidence>
<dbReference type="InterPro" id="IPR020556">
    <property type="entry name" value="Amidase_CS"/>
</dbReference>
<accession>A0A6M7WUB0</accession>
<protein>
    <recommendedName>
        <fullName evidence="3">Indoleacetamide hydrolase</fullName>
    </recommendedName>
</protein>
<dbReference type="Proteomes" id="UP000503017">
    <property type="component" value="Chromosome"/>
</dbReference>
<dbReference type="InterPro" id="IPR000120">
    <property type="entry name" value="Amidase"/>
</dbReference>
<sequence length="445" mass="46524">MTDSRSIKTIVAALEGGNRSAVEIVRECIAAAERTNSSLRSFITVAADHALKQAGKSDARRRAGRVLGPLDGIPYAAKDMFETRGIRTTGGSRVLENNVPDTSAAAICMLDAAGAALIGKTNLHEFAYGATGENRWAGTVVNPHDETRLAGGSSSGSAAAVAAGIVPFALGTDTGGSVRVPAALCGIAGYKPSYGLISLDGVIPYCWSLDHAGVLATSVEDLELVVRHIAKLPPATQPSAALRVALVEGFEEKCEEPVQDAFLATKGHMRRLGAMFGAIELPDQSVARTVSLTIQLAETLTYHGPNRARARDRFGADMRGGMVLGQFLSAESYIQCKRMLGTYRRAFAQAMQMFDVLLTPACPIMAPQVGTVDVDIAGQTIPLGNALTLFTSFFNLVGAPALVLPVASPSGGLPVAVQIVGSPGSDSQLFGIALILENVCRACRS</sequence>
<organism evidence="5 6">
    <name type="scientific">Mesorhizobium loti R88b</name>
    <dbReference type="NCBI Taxonomy" id="935548"/>
    <lineage>
        <taxon>Bacteria</taxon>
        <taxon>Pseudomonadati</taxon>
        <taxon>Pseudomonadota</taxon>
        <taxon>Alphaproteobacteria</taxon>
        <taxon>Hyphomicrobiales</taxon>
        <taxon>Phyllobacteriaceae</taxon>
        <taxon>Mesorhizobium</taxon>
    </lineage>
</organism>
<evidence type="ECO:0000259" key="4">
    <source>
        <dbReference type="Pfam" id="PF01425"/>
    </source>
</evidence>
<comment type="similarity">
    <text evidence="2">Belongs to the amidase family.</text>
</comment>
<reference evidence="5 6" key="1">
    <citation type="submission" date="2018-10" db="EMBL/GenBank/DDBJ databases">
        <authorList>
            <person name="Perry B.J."/>
            <person name="Sullivan J.T."/>
            <person name="Murphy R.J.T."/>
            <person name="Ramsay J.P."/>
            <person name="Ronson C.W."/>
        </authorList>
    </citation>
    <scope>NUCLEOTIDE SEQUENCE [LARGE SCALE GENOMIC DNA]</scope>
    <source>
        <strain evidence="5 6">R88b</strain>
    </source>
</reference>
<comment type="function">
    <text evidence="1">Hydrolyzes indole-3-acetamide (IAM) into indole-3-acetic acid (IAA).</text>
</comment>
<dbReference type="RefSeq" id="WP_027033295.1">
    <property type="nucleotide sequence ID" value="NZ_CP033367.1"/>
</dbReference>
<dbReference type="EMBL" id="CP033367">
    <property type="protein sequence ID" value="QKD05732.1"/>
    <property type="molecule type" value="Genomic_DNA"/>
</dbReference>
<dbReference type="Pfam" id="PF01425">
    <property type="entry name" value="Amidase"/>
    <property type="match status" value="1"/>
</dbReference>
<evidence type="ECO:0000313" key="5">
    <source>
        <dbReference type="EMBL" id="QKD05732.1"/>
    </source>
</evidence>
<gene>
    <name evidence="5" type="ORF">EB235_33230</name>
</gene>
<evidence type="ECO:0000313" key="6">
    <source>
        <dbReference type="Proteomes" id="UP000503017"/>
    </source>
</evidence>
<evidence type="ECO:0000256" key="2">
    <source>
        <dbReference type="ARBA" id="ARBA00009199"/>
    </source>
</evidence>
<dbReference type="PROSITE" id="PS00571">
    <property type="entry name" value="AMIDASES"/>
    <property type="match status" value="1"/>
</dbReference>
<dbReference type="InterPro" id="IPR036928">
    <property type="entry name" value="AS_sf"/>
</dbReference>
<dbReference type="AlphaFoldDB" id="A0A6M7WUB0"/>
<dbReference type="Gene3D" id="3.90.1300.10">
    <property type="entry name" value="Amidase signature (AS) domain"/>
    <property type="match status" value="1"/>
</dbReference>
<dbReference type="InterPro" id="IPR023631">
    <property type="entry name" value="Amidase_dom"/>
</dbReference>